<keyword evidence="1" id="KW-0812">Transmembrane</keyword>
<name>A0AAU7VPX2_9FIRM</name>
<keyword evidence="1" id="KW-0472">Membrane</keyword>
<gene>
    <name evidence="2" type="ORF">PRVXT_001277</name>
</gene>
<reference evidence="2" key="1">
    <citation type="journal article" date="2013" name="Extremophiles">
        <title>Proteinivorax tanatarense gen. nov., sp. nov., an anaerobic, haloalkaliphilic, proteolytic bacterium isolated from a decaying algal bloom, and proposal of Proteinivoraceae fam. nov.</title>
        <authorList>
            <person name="Kevbrin V."/>
            <person name="Boltyanskaya Y."/>
            <person name="Zhilina T."/>
            <person name="Kolganova T."/>
            <person name="Lavrentjeva E."/>
            <person name="Kuznetsov B."/>
        </authorList>
    </citation>
    <scope>NUCLEOTIDE SEQUENCE</scope>
    <source>
        <strain evidence="2">Z-910T</strain>
    </source>
</reference>
<keyword evidence="1" id="KW-1133">Transmembrane helix</keyword>
<protein>
    <submittedName>
        <fullName evidence="2">Uncharacterized protein</fullName>
    </submittedName>
</protein>
<sequence>MKGQYFAVINLKGNSRLLYGLGILALLVFLMFLIVSFTNVLISDSRDFEQLPYKEVLKEQWYGEYSSDSKYPRFFIAGGHNYDQNILAQHGIDNLELASVNHFNDIGVYVVGAGISRIDYFAEEREVFIEVKNDEPNYQLVTLDKFLLGEGPITYIFVDKSKGDILNSEEDYIYSTPVQFTLLEEGKDDIKVDGLEKFVVADSNTVPILAENDMYSNDLHSDDQLCMYVFGGEVVTIQQRENLTRVYFNESEGYQIFSVKKEYFQEGENVIKFIRESDLREFDQHSLILE</sequence>
<dbReference type="AlphaFoldDB" id="A0AAU7VPX2"/>
<accession>A0AAU7VPX2</accession>
<reference evidence="2" key="2">
    <citation type="submission" date="2024-06" db="EMBL/GenBank/DDBJ databases">
        <authorList>
            <person name="Petrova K.O."/>
            <person name="Toshchakov S.V."/>
            <person name="Boltjanskaja Y.V."/>
            <person name="Kevbrin V."/>
        </authorList>
    </citation>
    <scope>NUCLEOTIDE SEQUENCE</scope>
    <source>
        <strain evidence="2">Z-910T</strain>
    </source>
</reference>
<evidence type="ECO:0000313" key="2">
    <source>
        <dbReference type="EMBL" id="XBX76101.1"/>
    </source>
</evidence>
<feature type="transmembrane region" description="Helical" evidence="1">
    <location>
        <begin position="21"/>
        <end position="42"/>
    </location>
</feature>
<proteinExistence type="predicted"/>
<dbReference type="RefSeq" id="WP_350344835.1">
    <property type="nucleotide sequence ID" value="NZ_CP158367.1"/>
</dbReference>
<dbReference type="EMBL" id="CP158367">
    <property type="protein sequence ID" value="XBX76101.1"/>
    <property type="molecule type" value="Genomic_DNA"/>
</dbReference>
<evidence type="ECO:0000256" key="1">
    <source>
        <dbReference type="SAM" id="Phobius"/>
    </source>
</evidence>
<organism evidence="2">
    <name type="scientific">Proteinivorax tanatarense</name>
    <dbReference type="NCBI Taxonomy" id="1260629"/>
    <lineage>
        <taxon>Bacteria</taxon>
        <taxon>Bacillati</taxon>
        <taxon>Bacillota</taxon>
        <taxon>Clostridia</taxon>
        <taxon>Eubacteriales</taxon>
        <taxon>Proteinivoracaceae</taxon>
        <taxon>Proteinivorax</taxon>
    </lineage>
</organism>